<evidence type="ECO:0000313" key="2">
    <source>
        <dbReference type="EMBL" id="KAJ7380676.1"/>
    </source>
</evidence>
<keyword evidence="3" id="KW-1185">Reference proteome</keyword>
<organism evidence="2 3">
    <name type="scientific">Desmophyllum pertusum</name>
    <dbReference type="NCBI Taxonomy" id="174260"/>
    <lineage>
        <taxon>Eukaryota</taxon>
        <taxon>Metazoa</taxon>
        <taxon>Cnidaria</taxon>
        <taxon>Anthozoa</taxon>
        <taxon>Hexacorallia</taxon>
        <taxon>Scleractinia</taxon>
        <taxon>Caryophylliina</taxon>
        <taxon>Caryophylliidae</taxon>
        <taxon>Desmophyllum</taxon>
    </lineage>
</organism>
<dbReference type="Proteomes" id="UP001163046">
    <property type="component" value="Unassembled WGS sequence"/>
</dbReference>
<comment type="caution">
    <text evidence="2">The sequence shown here is derived from an EMBL/GenBank/DDBJ whole genome shotgun (WGS) entry which is preliminary data.</text>
</comment>
<protein>
    <submittedName>
        <fullName evidence="2">Uncharacterized protein</fullName>
    </submittedName>
</protein>
<proteinExistence type="predicted"/>
<sequence>MGKDKRGVLRGKCMICEECEEYETTGNILSEYCGHSPVQHEAIRGNEKQDPELEEPPEKKCRRAEGMGTVVVDDVDSSPPLPSQSLDGASLVARERLDDLEADHPSQEDVPDDTASSLAFSPVVSVEARVYSEMEVGDVQHTAKTDIASDVHVDHELKAQQAWADELAKQEVGVAFAVKRKTGSCLHAAMYVKMVGQANQCLNLLSQHVVTPRHKTNAAIAQSRMSQFSILLLWGGPRIATFVATNLCGPEIHSIYRWRNQHRVSLNGGLEEVNFKILGKICKEAVGNIEAKSREETDELLGFCGINGPEHKCLDNFTIVVGDEEEGYNAVINSFNECKIGSFGRAIILNPLHPRLPRLSVLVMPTCNKFNTDFVFR</sequence>
<feature type="region of interest" description="Disordered" evidence="1">
    <location>
        <begin position="42"/>
        <end position="87"/>
    </location>
</feature>
<name>A0A9W9ZFS1_9CNID</name>
<evidence type="ECO:0000313" key="3">
    <source>
        <dbReference type="Proteomes" id="UP001163046"/>
    </source>
</evidence>
<feature type="compositionally biased region" description="Basic and acidic residues" evidence="1">
    <location>
        <begin position="42"/>
        <end position="65"/>
    </location>
</feature>
<dbReference type="OrthoDB" id="10064970at2759"/>
<dbReference type="AlphaFoldDB" id="A0A9W9ZFS1"/>
<reference evidence="2" key="1">
    <citation type="submission" date="2023-01" db="EMBL/GenBank/DDBJ databases">
        <title>Genome assembly of the deep-sea coral Lophelia pertusa.</title>
        <authorList>
            <person name="Herrera S."/>
            <person name="Cordes E."/>
        </authorList>
    </citation>
    <scope>NUCLEOTIDE SEQUENCE</scope>
    <source>
        <strain evidence="2">USNM1676648</strain>
        <tissue evidence="2">Polyp</tissue>
    </source>
</reference>
<evidence type="ECO:0000256" key="1">
    <source>
        <dbReference type="SAM" id="MobiDB-lite"/>
    </source>
</evidence>
<dbReference type="EMBL" id="MU826352">
    <property type="protein sequence ID" value="KAJ7380676.1"/>
    <property type="molecule type" value="Genomic_DNA"/>
</dbReference>
<accession>A0A9W9ZFS1</accession>
<gene>
    <name evidence="2" type="ORF">OS493_007042</name>
</gene>